<accession>A0A8X6XID4</accession>
<dbReference type="EMBL" id="BMAV01008590">
    <property type="protein sequence ID" value="GFY52271.1"/>
    <property type="molecule type" value="Genomic_DNA"/>
</dbReference>
<sequence length="72" mass="8014">MSRTLIGRENISSSDDMSPALFLVDKDTLWNRQPKGARPPHDPPKSCHAPPVRPAPHFGNDEFIFMATAITE</sequence>
<evidence type="ECO:0000313" key="2">
    <source>
        <dbReference type="EMBL" id="GFY52271.1"/>
    </source>
</evidence>
<dbReference type="Proteomes" id="UP000886998">
    <property type="component" value="Unassembled WGS sequence"/>
</dbReference>
<name>A0A8X6XID4_9ARAC</name>
<evidence type="ECO:0000313" key="3">
    <source>
        <dbReference type="Proteomes" id="UP000886998"/>
    </source>
</evidence>
<keyword evidence="3" id="KW-1185">Reference proteome</keyword>
<comment type="caution">
    <text evidence="2">The sequence shown here is derived from an EMBL/GenBank/DDBJ whole genome shotgun (WGS) entry which is preliminary data.</text>
</comment>
<organism evidence="2 3">
    <name type="scientific">Trichonephila inaurata madagascariensis</name>
    <dbReference type="NCBI Taxonomy" id="2747483"/>
    <lineage>
        <taxon>Eukaryota</taxon>
        <taxon>Metazoa</taxon>
        <taxon>Ecdysozoa</taxon>
        <taxon>Arthropoda</taxon>
        <taxon>Chelicerata</taxon>
        <taxon>Arachnida</taxon>
        <taxon>Araneae</taxon>
        <taxon>Araneomorphae</taxon>
        <taxon>Entelegynae</taxon>
        <taxon>Araneoidea</taxon>
        <taxon>Nephilidae</taxon>
        <taxon>Trichonephila</taxon>
        <taxon>Trichonephila inaurata</taxon>
    </lineage>
</organism>
<dbReference type="AlphaFoldDB" id="A0A8X6XID4"/>
<gene>
    <name evidence="2" type="ORF">TNIN_253021</name>
</gene>
<feature type="region of interest" description="Disordered" evidence="1">
    <location>
        <begin position="31"/>
        <end position="50"/>
    </location>
</feature>
<proteinExistence type="predicted"/>
<evidence type="ECO:0000256" key="1">
    <source>
        <dbReference type="SAM" id="MobiDB-lite"/>
    </source>
</evidence>
<protein>
    <submittedName>
        <fullName evidence="2">Uncharacterized protein</fullName>
    </submittedName>
</protein>
<reference evidence="2" key="1">
    <citation type="submission" date="2020-08" db="EMBL/GenBank/DDBJ databases">
        <title>Multicomponent nature underlies the extraordinary mechanical properties of spider dragline silk.</title>
        <authorList>
            <person name="Kono N."/>
            <person name="Nakamura H."/>
            <person name="Mori M."/>
            <person name="Yoshida Y."/>
            <person name="Ohtoshi R."/>
            <person name="Malay A.D."/>
            <person name="Moran D.A.P."/>
            <person name="Tomita M."/>
            <person name="Numata K."/>
            <person name="Arakawa K."/>
        </authorList>
    </citation>
    <scope>NUCLEOTIDE SEQUENCE</scope>
</reference>